<keyword evidence="2" id="KW-0812">Transmembrane</keyword>
<dbReference type="Pfam" id="PF24801">
    <property type="entry name" value="FNIII-A_GpJ"/>
    <property type="match status" value="1"/>
</dbReference>
<dbReference type="InterPro" id="IPR055385">
    <property type="entry name" value="GpJ_HDII-ins2"/>
</dbReference>
<feature type="transmembrane region" description="Helical" evidence="2">
    <location>
        <begin position="74"/>
        <end position="97"/>
    </location>
</feature>
<evidence type="ECO:0000256" key="2">
    <source>
        <dbReference type="SAM" id="Phobius"/>
    </source>
</evidence>
<dbReference type="RefSeq" id="WP_163359641.1">
    <property type="nucleotide sequence ID" value="NZ_JAFHQV010000007.1"/>
</dbReference>
<keyword evidence="2" id="KW-1133">Transmembrane helix</keyword>
<name>A0AAW9E718_KLEAE</name>
<evidence type="ECO:0000259" key="3">
    <source>
        <dbReference type="Pfam" id="PF24801"/>
    </source>
</evidence>
<dbReference type="EMBL" id="JAWZZT010000013">
    <property type="protein sequence ID" value="MDX7015919.1"/>
    <property type="molecule type" value="Genomic_DNA"/>
</dbReference>
<dbReference type="AlphaFoldDB" id="A0AAW9E718"/>
<evidence type="ECO:0000256" key="1">
    <source>
        <dbReference type="SAM" id="MobiDB-lite"/>
    </source>
</evidence>
<gene>
    <name evidence="4" type="ORF">SJ059_15785</name>
</gene>
<sequence length="1011" mass="108991">MTISIYPSRLPGGPLESHQHARITLHEWMQRNVENYDPGLPQPISVEIDGVPVASEEWPRCELLPDTDVKIYPVPYATGFAIAALVVAVAAAAYSIYMMNNLDTGAYDSSTGKSLDLNPAKANTAKLGDPIRELFGRARVYPDYVVQPVSRFNPDDPTRMTIEMLICVSRGNVAFANGDIRIGSTPISALGDSFSWTLYPPGADVSGDRRSENWFNSTEVGGTSSGSGLDMAQTAPDSSDITADSMTVSGSSVSFTGLSDDDGDDSLPESWVEGALVTIIAPSNYLISSSSGYSVLFSDTLTEINPYAGMPVTLEINGAEYDLFIATFTPKQDAVPGAGGSAASLRGSAAPTTYDFSTSNQTFTLTWQATTYTVSLIANYGNMSGLLAAINEAIAGSNLVAQDDGGVVRIVEKSSPWLGGSITASSLPVSVFGDSPVFTDGTASSGGSPAITANVTLAYGSGSGTAFSGIPEGTQRLSLAHRGNEYRIASADGTTATVQRMVNGSVDNTWPGYSPRTMIDYQATGINDNNSWMGPFLACPDNEVVNAFDVNFSFPSGICGFGKSGGKNYRNVDYEIQYRVYGSGSGWVSKTGRYRMKNINALGFTERFELATPGLVEVRCRRRNEQGSKNSRDSMYWQALRGRLLTRPASYAGVSLMAVTVESGGKLAAQSDRRVNVVATRIYDTGAPRRISSALFHVGNSLGLAMDTEAINTLEATYWTPKNEYFDFATGDSVSALEMLQKITTAGKSYFLLSDGLASVGREGIKNWSGIISPHEMTQELQTTFSAPSADDYDGVDVTYINGTTWSEETVQCRTPDNPTPRKTESYTLDGVLDPNRAYQIGMRRLMKYLYQRLGHNTTTELDALVYQYGDRILLTDDIPGNKTVSSLVMDMATSGGQTVFTVSEPLDWSFENPRAILRYQDGSASGLLVATVVGDYQLSVPWQAAFDEIQLNDPSIEPPRLVFCSSTRSVYDAIFEEIAPQADGTCQVTTRQYSDIFYQYDDASYPGSVS</sequence>
<feature type="region of interest" description="Disordered" evidence="1">
    <location>
        <begin position="220"/>
        <end position="242"/>
    </location>
</feature>
<proteinExistence type="predicted"/>
<keyword evidence="2" id="KW-0472">Membrane</keyword>
<dbReference type="Proteomes" id="UP001279012">
    <property type="component" value="Unassembled WGS sequence"/>
</dbReference>
<feature type="domain" description="Tip attachment protein J HDII-ins2" evidence="3">
    <location>
        <begin position="542"/>
        <end position="641"/>
    </location>
</feature>
<comment type="caution">
    <text evidence="4">The sequence shown here is derived from an EMBL/GenBank/DDBJ whole genome shotgun (WGS) entry which is preliminary data.</text>
</comment>
<protein>
    <submittedName>
        <fullName evidence="4">Host specificity factor TipJ family phage tail protein</fullName>
    </submittedName>
</protein>
<organism evidence="4 5">
    <name type="scientific">Klebsiella aerogenes</name>
    <name type="common">Enterobacter aerogenes</name>
    <dbReference type="NCBI Taxonomy" id="548"/>
    <lineage>
        <taxon>Bacteria</taxon>
        <taxon>Pseudomonadati</taxon>
        <taxon>Pseudomonadota</taxon>
        <taxon>Gammaproteobacteria</taxon>
        <taxon>Enterobacterales</taxon>
        <taxon>Enterobacteriaceae</taxon>
        <taxon>Klebsiella/Raoultella group</taxon>
        <taxon>Klebsiella</taxon>
    </lineage>
</organism>
<dbReference type="NCBIfam" id="NF040662">
    <property type="entry name" value="attach_TipJ_rel"/>
    <property type="match status" value="1"/>
</dbReference>
<accession>A0AAW9E718</accession>
<reference evidence="4" key="1">
    <citation type="submission" date="2023-11" db="EMBL/GenBank/DDBJ databases">
        <title>Detection of rare carbapenemases in Enterobacterales - comparison of two colorimetric and two CIM-based carbapenemase assays.</title>
        <authorList>
            <person name="Schaffarczyk L."/>
            <person name="Noster J."/>
            <person name="Stelzer Y."/>
            <person name="Sattler J."/>
            <person name="Gatermann S."/>
            <person name="Hamprecht A."/>
        </authorList>
    </citation>
    <scope>NUCLEOTIDE SEQUENCE</scope>
    <source>
        <strain evidence="4">CIM-Cont-037</strain>
    </source>
</reference>
<evidence type="ECO:0000313" key="4">
    <source>
        <dbReference type="EMBL" id="MDX7015919.1"/>
    </source>
</evidence>
<evidence type="ECO:0000313" key="5">
    <source>
        <dbReference type="Proteomes" id="UP001279012"/>
    </source>
</evidence>